<keyword evidence="4 10" id="KW-0812">Transmembrane</keyword>
<accession>A0A9C7PT60</accession>
<organism evidence="11 12">
    <name type="scientific">Galdieria partita</name>
    <dbReference type="NCBI Taxonomy" id="83374"/>
    <lineage>
        <taxon>Eukaryota</taxon>
        <taxon>Rhodophyta</taxon>
        <taxon>Bangiophyceae</taxon>
        <taxon>Galdieriales</taxon>
        <taxon>Galdieriaceae</taxon>
        <taxon>Galdieria</taxon>
    </lineage>
</organism>
<keyword evidence="7" id="KW-0175">Coiled coil</keyword>
<dbReference type="Gene3D" id="1.20.5.110">
    <property type="match status" value="1"/>
</dbReference>
<keyword evidence="5" id="KW-0653">Protein transport</keyword>
<dbReference type="GO" id="GO:0005783">
    <property type="term" value="C:endoplasmic reticulum"/>
    <property type="evidence" value="ECO:0007669"/>
    <property type="project" value="TreeGrafter"/>
</dbReference>
<evidence type="ECO:0000256" key="6">
    <source>
        <dbReference type="ARBA" id="ARBA00022989"/>
    </source>
</evidence>
<dbReference type="PANTHER" id="PTHR15959:SF0">
    <property type="entry name" value="SYNTAXIN-18"/>
    <property type="match status" value="1"/>
</dbReference>
<feature type="compositionally biased region" description="Polar residues" evidence="9">
    <location>
        <begin position="153"/>
        <end position="184"/>
    </location>
</feature>
<comment type="similarity">
    <text evidence="2">Belongs to the syntaxin family.</text>
</comment>
<dbReference type="EMBL" id="BQMJ01000014">
    <property type="protein sequence ID" value="GJQ10288.1"/>
    <property type="molecule type" value="Genomic_DNA"/>
</dbReference>
<protein>
    <recommendedName>
        <fullName evidence="13">Syntaxin 18</fullName>
    </recommendedName>
</protein>
<dbReference type="OrthoDB" id="3016at2759"/>
<dbReference type="GO" id="GO:0006890">
    <property type="term" value="P:retrograde vesicle-mediated transport, Golgi to endoplasmic reticulum"/>
    <property type="evidence" value="ECO:0007669"/>
    <property type="project" value="TreeGrafter"/>
</dbReference>
<dbReference type="AlphaFoldDB" id="A0A9C7PT60"/>
<dbReference type="PANTHER" id="PTHR15959">
    <property type="entry name" value="SYNTAXIN-18"/>
    <property type="match status" value="1"/>
</dbReference>
<evidence type="ECO:0000256" key="8">
    <source>
        <dbReference type="ARBA" id="ARBA00023136"/>
    </source>
</evidence>
<evidence type="ECO:0000256" key="4">
    <source>
        <dbReference type="ARBA" id="ARBA00022692"/>
    </source>
</evidence>
<comment type="caution">
    <text evidence="11">The sequence shown here is derived from an EMBL/GenBank/DDBJ whole genome shotgun (WGS) entry which is preliminary data.</text>
</comment>
<evidence type="ECO:0000256" key="5">
    <source>
        <dbReference type="ARBA" id="ARBA00022927"/>
    </source>
</evidence>
<feature type="transmembrane region" description="Helical" evidence="10">
    <location>
        <begin position="280"/>
        <end position="301"/>
    </location>
</feature>
<dbReference type="GO" id="GO:0015031">
    <property type="term" value="P:protein transport"/>
    <property type="evidence" value="ECO:0007669"/>
    <property type="project" value="UniProtKB-KW"/>
</dbReference>
<evidence type="ECO:0000256" key="1">
    <source>
        <dbReference type="ARBA" id="ARBA00004211"/>
    </source>
</evidence>
<gene>
    <name evidence="11" type="ORF">GpartN1_g2079.t1</name>
</gene>
<sequence length="302" mass="34750">MPLLAMDRTTEFINVAQRLGYGENVAAWEHKQSNYSEFVALALEIHQRVHSTKEYISSKRRKYLMFTAGSLIMSEKERDAFEAFVSKNLKESLSLLIQLKNLVGVEDHSTDARESCLRAYRLGVISSLMELLRTVEEDFSALRIQRVLNVTTSEEPSIPRKTNTSNNTERPLSNMAIENSNSLNEGDMRTHDQRSRGHKQLILEGENQTMLLDLMETLEQVKSVERQAVEIAALNQVLSIKLSEQAEEIESLYHDAIYSLENVQKGNKELKRLSKKNSSWNFYWIFCILVATFSLLFLHWIS</sequence>
<evidence type="ECO:0008006" key="13">
    <source>
        <dbReference type="Google" id="ProtNLM"/>
    </source>
</evidence>
<feature type="compositionally biased region" description="Basic and acidic residues" evidence="9">
    <location>
        <begin position="186"/>
        <end position="195"/>
    </location>
</feature>
<keyword evidence="12" id="KW-1185">Reference proteome</keyword>
<evidence type="ECO:0000256" key="9">
    <source>
        <dbReference type="SAM" id="MobiDB-lite"/>
    </source>
</evidence>
<keyword evidence="6 10" id="KW-1133">Transmembrane helix</keyword>
<feature type="region of interest" description="Disordered" evidence="9">
    <location>
        <begin position="153"/>
        <end position="196"/>
    </location>
</feature>
<keyword evidence="8 10" id="KW-0472">Membrane</keyword>
<evidence type="ECO:0000256" key="7">
    <source>
        <dbReference type="ARBA" id="ARBA00023054"/>
    </source>
</evidence>
<keyword evidence="3" id="KW-0813">Transport</keyword>
<proteinExistence type="inferred from homology"/>
<reference evidence="11" key="2">
    <citation type="submission" date="2022-01" db="EMBL/GenBank/DDBJ databases">
        <authorList>
            <person name="Hirooka S."/>
            <person name="Miyagishima S.Y."/>
        </authorList>
    </citation>
    <scope>NUCLEOTIDE SEQUENCE</scope>
    <source>
        <strain evidence="11">NBRC 102759</strain>
    </source>
</reference>
<reference evidence="11" key="1">
    <citation type="journal article" date="2022" name="Proc. Natl. Acad. Sci. U.S.A.">
        <title>Life cycle and functional genomics of the unicellular red alga Galdieria for elucidating algal and plant evolution and industrial use.</title>
        <authorList>
            <person name="Hirooka S."/>
            <person name="Itabashi T."/>
            <person name="Ichinose T.M."/>
            <person name="Onuma R."/>
            <person name="Fujiwara T."/>
            <person name="Yamashita S."/>
            <person name="Jong L.W."/>
            <person name="Tomita R."/>
            <person name="Iwane A.H."/>
            <person name="Miyagishima S.Y."/>
        </authorList>
    </citation>
    <scope>NUCLEOTIDE SEQUENCE</scope>
    <source>
        <strain evidence="11">NBRC 102759</strain>
    </source>
</reference>
<name>A0A9C7PT60_9RHOD</name>
<evidence type="ECO:0000313" key="12">
    <source>
        <dbReference type="Proteomes" id="UP001061958"/>
    </source>
</evidence>
<dbReference type="Proteomes" id="UP001061958">
    <property type="component" value="Unassembled WGS sequence"/>
</dbReference>
<evidence type="ECO:0000256" key="3">
    <source>
        <dbReference type="ARBA" id="ARBA00022448"/>
    </source>
</evidence>
<dbReference type="GO" id="GO:0031201">
    <property type="term" value="C:SNARE complex"/>
    <property type="evidence" value="ECO:0007669"/>
    <property type="project" value="TreeGrafter"/>
</dbReference>
<evidence type="ECO:0000256" key="2">
    <source>
        <dbReference type="ARBA" id="ARBA00009063"/>
    </source>
</evidence>
<evidence type="ECO:0000313" key="11">
    <source>
        <dbReference type="EMBL" id="GJQ10288.1"/>
    </source>
</evidence>
<evidence type="ECO:0000256" key="10">
    <source>
        <dbReference type="SAM" id="Phobius"/>
    </source>
</evidence>
<comment type="subcellular location">
    <subcellularLocation>
        <location evidence="1">Membrane</location>
        <topology evidence="1">Single-pass type IV membrane protein</topology>
    </subcellularLocation>
</comment>